<accession>A0ABV3YDI5</accession>
<dbReference type="NCBIfam" id="TIGR01764">
    <property type="entry name" value="excise"/>
    <property type="match status" value="1"/>
</dbReference>
<dbReference type="SUPFAM" id="SSF46955">
    <property type="entry name" value="Putative DNA-binding domain"/>
    <property type="match status" value="1"/>
</dbReference>
<gene>
    <name evidence="3" type="ORF">AB6N35_00615</name>
</gene>
<dbReference type="InterPro" id="IPR009061">
    <property type="entry name" value="DNA-bd_dom_put_sf"/>
</dbReference>
<dbReference type="InterPro" id="IPR041657">
    <property type="entry name" value="HTH_17"/>
</dbReference>
<evidence type="ECO:0000313" key="3">
    <source>
        <dbReference type="EMBL" id="MEX6462863.1"/>
    </source>
</evidence>
<evidence type="ECO:0000256" key="1">
    <source>
        <dbReference type="SAM" id="MobiDB-lite"/>
    </source>
</evidence>
<evidence type="ECO:0000259" key="2">
    <source>
        <dbReference type="Pfam" id="PF12728"/>
    </source>
</evidence>
<proteinExistence type="predicted"/>
<evidence type="ECO:0000313" key="4">
    <source>
        <dbReference type="Proteomes" id="UP001560293"/>
    </source>
</evidence>
<sequence>MAAMKNHTVLPSDADEQETLLGLQEALAGGRAVSISTEDGTFRLTESVRSVLLDAVTALAHGQAVTVEPQRTTLTTQEAAERLGISRPTLVRLLEQGRIPYTTPGRHRRVKLADVLAFQERERERRGRVLREMAREEEPDPEEAGDGFTRTR</sequence>
<comment type="caution">
    <text evidence="3">The sequence shown here is derived from an EMBL/GenBank/DDBJ whole genome shotgun (WGS) entry which is preliminary data.</text>
</comment>
<keyword evidence="4" id="KW-1185">Reference proteome</keyword>
<dbReference type="Proteomes" id="UP001560293">
    <property type="component" value="Unassembled WGS sequence"/>
</dbReference>
<feature type="domain" description="Helix-turn-helix" evidence="2">
    <location>
        <begin position="74"/>
        <end position="122"/>
    </location>
</feature>
<name>A0ABV3YDI5_9ACTN</name>
<dbReference type="InterPro" id="IPR010093">
    <property type="entry name" value="SinI_DNA-bd"/>
</dbReference>
<dbReference type="RefSeq" id="WP_082767841.1">
    <property type="nucleotide sequence ID" value="NZ_JALXPR010000058.1"/>
</dbReference>
<reference evidence="4" key="1">
    <citation type="submission" date="2024-07" db="EMBL/GenBank/DDBJ databases">
        <title>Pseudomonas strain that inhibits Aeromonas fish pathogens.</title>
        <authorList>
            <person name="Wildschutte H."/>
        </authorList>
    </citation>
    <scope>NUCLEOTIDE SEQUENCE [LARGE SCALE GENOMIC DNA]</scope>
    <source>
        <strain evidence="4">n60</strain>
    </source>
</reference>
<protein>
    <submittedName>
        <fullName evidence="3">Helix-turn-helix domain-containing protein</fullName>
    </submittedName>
</protein>
<dbReference type="Gene3D" id="1.10.1660.10">
    <property type="match status" value="1"/>
</dbReference>
<feature type="region of interest" description="Disordered" evidence="1">
    <location>
        <begin position="129"/>
        <end position="152"/>
    </location>
</feature>
<organism evidence="3 4">
    <name type="scientific">Dietzia cinnamea</name>
    <dbReference type="NCBI Taxonomy" id="321318"/>
    <lineage>
        <taxon>Bacteria</taxon>
        <taxon>Bacillati</taxon>
        <taxon>Actinomycetota</taxon>
        <taxon>Actinomycetes</taxon>
        <taxon>Mycobacteriales</taxon>
        <taxon>Dietziaceae</taxon>
        <taxon>Dietzia</taxon>
    </lineage>
</organism>
<dbReference type="Pfam" id="PF12728">
    <property type="entry name" value="HTH_17"/>
    <property type="match status" value="1"/>
</dbReference>
<dbReference type="EMBL" id="JBFTEZ010000002">
    <property type="protein sequence ID" value="MEX6462863.1"/>
    <property type="molecule type" value="Genomic_DNA"/>
</dbReference>